<evidence type="ECO:0000259" key="4">
    <source>
        <dbReference type="PROSITE" id="PS50111"/>
    </source>
</evidence>
<evidence type="ECO:0000256" key="2">
    <source>
        <dbReference type="ARBA" id="ARBA00029447"/>
    </source>
</evidence>
<dbReference type="Gene3D" id="1.10.287.950">
    <property type="entry name" value="Methyl-accepting chemotaxis protein"/>
    <property type="match status" value="1"/>
</dbReference>
<dbReference type="PROSITE" id="PS50111">
    <property type="entry name" value="CHEMOTAXIS_TRANSDUC_2"/>
    <property type="match status" value="1"/>
</dbReference>
<dbReference type="SMART" id="SM01204">
    <property type="entry name" value="FIST_C"/>
    <property type="match status" value="1"/>
</dbReference>
<keyword evidence="1 3" id="KW-0807">Transducer</keyword>
<comment type="similarity">
    <text evidence="2">Belongs to the methyl-accepting chemotaxis (MCP) protein family.</text>
</comment>
<dbReference type="Pfam" id="PF00015">
    <property type="entry name" value="MCPsignal"/>
    <property type="match status" value="1"/>
</dbReference>
<name>A0ABT5IAL1_9CAUL</name>
<gene>
    <name evidence="5" type="ORF">PQU94_02515</name>
</gene>
<feature type="domain" description="Methyl-accepting transducer" evidence="4">
    <location>
        <begin position="501"/>
        <end position="667"/>
    </location>
</feature>
<keyword evidence="6" id="KW-1185">Reference proteome</keyword>
<evidence type="ECO:0000256" key="3">
    <source>
        <dbReference type="PROSITE-ProRule" id="PRU00284"/>
    </source>
</evidence>
<dbReference type="InterPro" id="IPR013702">
    <property type="entry name" value="FIST_domain_N"/>
</dbReference>
<dbReference type="SUPFAM" id="SSF58104">
    <property type="entry name" value="Methyl-accepting chemotaxis protein (MCP) signaling domain"/>
    <property type="match status" value="1"/>
</dbReference>
<proteinExistence type="inferred from homology"/>
<dbReference type="RefSeq" id="WP_272739906.1">
    <property type="nucleotide sequence ID" value="NZ_JAQQKW010000001.1"/>
</dbReference>
<dbReference type="PRINTS" id="PR00260">
    <property type="entry name" value="CHEMTRNSDUCR"/>
</dbReference>
<dbReference type="Pfam" id="PF10442">
    <property type="entry name" value="FIST_C"/>
    <property type="match status" value="1"/>
</dbReference>
<dbReference type="SMART" id="SM00283">
    <property type="entry name" value="MA"/>
    <property type="match status" value="1"/>
</dbReference>
<dbReference type="Proteomes" id="UP001216595">
    <property type="component" value="Unassembled WGS sequence"/>
</dbReference>
<organism evidence="5 6">
    <name type="scientific">Asticcacaulis currens</name>
    <dbReference type="NCBI Taxonomy" id="2984210"/>
    <lineage>
        <taxon>Bacteria</taxon>
        <taxon>Pseudomonadati</taxon>
        <taxon>Pseudomonadota</taxon>
        <taxon>Alphaproteobacteria</taxon>
        <taxon>Caulobacterales</taxon>
        <taxon>Caulobacteraceae</taxon>
        <taxon>Asticcacaulis</taxon>
    </lineage>
</organism>
<evidence type="ECO:0000256" key="1">
    <source>
        <dbReference type="ARBA" id="ARBA00023224"/>
    </source>
</evidence>
<dbReference type="Pfam" id="PF08495">
    <property type="entry name" value="FIST"/>
    <property type="match status" value="1"/>
</dbReference>
<dbReference type="PANTHER" id="PTHR32089:SF112">
    <property type="entry name" value="LYSOZYME-LIKE PROTEIN-RELATED"/>
    <property type="match status" value="1"/>
</dbReference>
<sequence length="675" mass="73826">MFFRKTTAATVRAPEPIFEAAPPPQSMPPSETIRILRSDSRLGQITPEQFRFGARPAALVLAFVSPHIAFEEVCRRLKSLAGDAPLIVSTSAGELCAQNGEAPYCQAGDGWDNVVIQAFSPELIAGVSLHTVPLYCDDIRKGHATLSRAERVDKIAEALNRLPPTTPISAQETFALTFVDGASLSESYFMEAVYKSGRFPCLFVGGSAGGKMDFQKTCLFDGQRVLENHAVFALVRMAPGKRYGVLKSQNFRKIGPAFVVVDADPNRRTVSAIYDSQRNQVVPFVDALCQSLRIKPSELEKTLEGRAFGIEIDGELFVRSVARIDFECGSVTFYCDVGSGDELILLETTDFVEQTRKDVAQFLRGKPKPIGALLNDCILRRVTNDNRLSQTGGIWPAPVAGFSTFGELFGININQTLSAIVFFDVEQAGYQDEFIDNFPIHYARFVNYFARCKLNRAEILNKLRSGVIDTIAQHVGLTGKIESALTEIGDVGKVMDGIKHAMDSDRRAVAGQDNHTEQLSQEFSTLNTALSNLRQVLSVIDSITSQTNLLALNATIEAARAGEAGRGFSVVAGEVKKLASDTKSALTHTQSAIGGIEASLQQLGGIIEATRTQFGEESQRYRDTVAHIEDIFAQSGHIERTLGGLNHVVEEHHEGMSEVSRSIDFLRNLDQRARA</sequence>
<reference evidence="5 6" key="1">
    <citation type="submission" date="2023-01" db="EMBL/GenBank/DDBJ databases">
        <title>Novel species of the genus Asticcacaulis isolated from rivers.</title>
        <authorList>
            <person name="Lu H."/>
        </authorList>
    </citation>
    <scope>NUCLEOTIDE SEQUENCE [LARGE SCALE GENOMIC DNA]</scope>
    <source>
        <strain evidence="5 6">DXS10W</strain>
    </source>
</reference>
<dbReference type="InterPro" id="IPR004090">
    <property type="entry name" value="Chemotax_Me-accpt_rcpt"/>
</dbReference>
<dbReference type="InterPro" id="IPR019494">
    <property type="entry name" value="FIST_C"/>
</dbReference>
<protein>
    <submittedName>
        <fullName evidence="5">Methyl-accepting chemotaxis protein</fullName>
    </submittedName>
</protein>
<dbReference type="PANTHER" id="PTHR32089">
    <property type="entry name" value="METHYL-ACCEPTING CHEMOTAXIS PROTEIN MCPB"/>
    <property type="match status" value="1"/>
</dbReference>
<dbReference type="EMBL" id="JAQQKW010000001">
    <property type="protein sequence ID" value="MDC7693149.1"/>
    <property type="molecule type" value="Genomic_DNA"/>
</dbReference>
<dbReference type="SMART" id="SM00897">
    <property type="entry name" value="FIST"/>
    <property type="match status" value="1"/>
</dbReference>
<comment type="caution">
    <text evidence="5">The sequence shown here is derived from an EMBL/GenBank/DDBJ whole genome shotgun (WGS) entry which is preliminary data.</text>
</comment>
<accession>A0ABT5IAL1</accession>
<evidence type="ECO:0000313" key="6">
    <source>
        <dbReference type="Proteomes" id="UP001216595"/>
    </source>
</evidence>
<dbReference type="InterPro" id="IPR004089">
    <property type="entry name" value="MCPsignal_dom"/>
</dbReference>
<evidence type="ECO:0000313" key="5">
    <source>
        <dbReference type="EMBL" id="MDC7693149.1"/>
    </source>
</evidence>